<dbReference type="Proteomes" id="UP000653454">
    <property type="component" value="Unassembled WGS sequence"/>
</dbReference>
<feature type="region of interest" description="Disordered" evidence="9">
    <location>
        <begin position="1001"/>
        <end position="1021"/>
    </location>
</feature>
<feature type="compositionally biased region" description="Polar residues" evidence="9">
    <location>
        <begin position="94"/>
        <end position="105"/>
    </location>
</feature>
<feature type="compositionally biased region" description="Basic and acidic residues" evidence="9">
    <location>
        <begin position="569"/>
        <end position="585"/>
    </location>
</feature>
<feature type="region of interest" description="Disordered" evidence="9">
    <location>
        <begin position="28"/>
        <end position="58"/>
    </location>
</feature>
<evidence type="ECO:0000256" key="10">
    <source>
        <dbReference type="SAM" id="Phobius"/>
    </source>
</evidence>
<feature type="domain" description="SMP-LTD" evidence="11">
    <location>
        <begin position="803"/>
        <end position="1158"/>
    </location>
</feature>
<evidence type="ECO:0000313" key="12">
    <source>
        <dbReference type="EMBL" id="CAG9094297.1"/>
    </source>
</evidence>
<evidence type="ECO:0000256" key="4">
    <source>
        <dbReference type="ARBA" id="ARBA00022824"/>
    </source>
</evidence>
<evidence type="ECO:0000256" key="6">
    <source>
        <dbReference type="ARBA" id="ARBA00023055"/>
    </source>
</evidence>
<feature type="compositionally biased region" description="Basic and acidic residues" evidence="9">
    <location>
        <begin position="151"/>
        <end position="166"/>
    </location>
</feature>
<dbReference type="CDD" id="cd21675">
    <property type="entry name" value="SMP_TEX2"/>
    <property type="match status" value="1"/>
</dbReference>
<comment type="subcellular location">
    <subcellularLocation>
        <location evidence="1">Endoplasmic reticulum membrane</location>
    </subcellularLocation>
</comment>
<evidence type="ECO:0000256" key="5">
    <source>
        <dbReference type="ARBA" id="ARBA00022989"/>
    </source>
</evidence>
<comment type="caution">
    <text evidence="12">The sequence shown here is derived from an EMBL/GenBank/DDBJ whole genome shotgun (WGS) entry which is preliminary data.</text>
</comment>
<dbReference type="InterPro" id="IPR031468">
    <property type="entry name" value="SMP_LBD"/>
</dbReference>
<keyword evidence="13" id="KW-1185">Reference proteome</keyword>
<feature type="transmembrane region" description="Helical" evidence="10">
    <location>
        <begin position="324"/>
        <end position="342"/>
    </location>
</feature>
<keyword evidence="5 10" id="KW-1133">Transmembrane helix</keyword>
<dbReference type="EMBL" id="CAJHNJ030000003">
    <property type="protein sequence ID" value="CAG9094297.1"/>
    <property type="molecule type" value="Genomic_DNA"/>
</dbReference>
<dbReference type="GO" id="GO:0006869">
    <property type="term" value="P:lipid transport"/>
    <property type="evidence" value="ECO:0007669"/>
    <property type="project" value="UniProtKB-KW"/>
</dbReference>
<feature type="region of interest" description="Disordered" evidence="9">
    <location>
        <begin position="708"/>
        <end position="731"/>
    </location>
</feature>
<feature type="compositionally biased region" description="Basic and acidic residues" evidence="9">
    <location>
        <begin position="78"/>
        <end position="93"/>
    </location>
</feature>
<organism evidence="12 13">
    <name type="scientific">Plutella xylostella</name>
    <name type="common">Diamondback moth</name>
    <name type="synonym">Plutella maculipennis</name>
    <dbReference type="NCBI Taxonomy" id="51655"/>
    <lineage>
        <taxon>Eukaryota</taxon>
        <taxon>Metazoa</taxon>
        <taxon>Ecdysozoa</taxon>
        <taxon>Arthropoda</taxon>
        <taxon>Hexapoda</taxon>
        <taxon>Insecta</taxon>
        <taxon>Pterygota</taxon>
        <taxon>Neoptera</taxon>
        <taxon>Endopterygota</taxon>
        <taxon>Lepidoptera</taxon>
        <taxon>Glossata</taxon>
        <taxon>Ditrysia</taxon>
        <taxon>Yponomeutoidea</taxon>
        <taxon>Plutellidae</taxon>
        <taxon>Plutella</taxon>
    </lineage>
</organism>
<feature type="region of interest" description="Disordered" evidence="9">
    <location>
        <begin position="78"/>
        <end position="129"/>
    </location>
</feature>
<reference evidence="12" key="1">
    <citation type="submission" date="2020-11" db="EMBL/GenBank/DDBJ databases">
        <authorList>
            <person name="Whiteford S."/>
        </authorList>
    </citation>
    <scope>NUCLEOTIDE SEQUENCE</scope>
</reference>
<evidence type="ECO:0000256" key="9">
    <source>
        <dbReference type="SAM" id="MobiDB-lite"/>
    </source>
</evidence>
<feature type="compositionally biased region" description="Basic and acidic residues" evidence="9">
    <location>
        <begin position="518"/>
        <end position="544"/>
    </location>
</feature>
<feature type="compositionally biased region" description="Acidic residues" evidence="9">
    <location>
        <begin position="1001"/>
        <end position="1014"/>
    </location>
</feature>
<feature type="region of interest" description="Disordered" evidence="9">
    <location>
        <begin position="151"/>
        <end position="177"/>
    </location>
</feature>
<keyword evidence="8 10" id="KW-0472">Membrane</keyword>
<feature type="compositionally biased region" description="Basic and acidic residues" evidence="9">
    <location>
        <begin position="222"/>
        <end position="234"/>
    </location>
</feature>
<evidence type="ECO:0000256" key="1">
    <source>
        <dbReference type="ARBA" id="ARBA00004586"/>
    </source>
</evidence>
<keyword evidence="6" id="KW-0445">Lipid transport</keyword>
<feature type="compositionally biased region" description="Basic residues" evidence="9">
    <location>
        <begin position="558"/>
        <end position="568"/>
    </location>
</feature>
<protein>
    <submittedName>
        <fullName evidence="12">(diamondback moth) hypothetical protein</fullName>
    </submittedName>
</protein>
<keyword evidence="2" id="KW-0813">Transport</keyword>
<dbReference type="GO" id="GO:0008289">
    <property type="term" value="F:lipid binding"/>
    <property type="evidence" value="ECO:0007669"/>
    <property type="project" value="UniProtKB-KW"/>
</dbReference>
<evidence type="ECO:0000256" key="2">
    <source>
        <dbReference type="ARBA" id="ARBA00022448"/>
    </source>
</evidence>
<feature type="transmembrane region" description="Helical" evidence="10">
    <location>
        <begin position="349"/>
        <end position="367"/>
    </location>
</feature>
<dbReference type="PANTHER" id="PTHR13466:SF0">
    <property type="entry name" value="SMP-LTD DOMAIN-CONTAINING PROTEIN"/>
    <property type="match status" value="1"/>
</dbReference>
<feature type="compositionally biased region" description="Basic residues" evidence="9">
    <location>
        <begin position="586"/>
        <end position="595"/>
    </location>
</feature>
<dbReference type="AlphaFoldDB" id="A0A8S4DBI6"/>
<dbReference type="PANTHER" id="PTHR13466">
    <property type="entry name" value="TEX2 PROTEIN-RELATED"/>
    <property type="match status" value="1"/>
</dbReference>
<gene>
    <name evidence="12" type="ORF">PLXY2_LOCUS1161</name>
</gene>
<accession>A0A8S4DBI6</accession>
<keyword evidence="3 10" id="KW-0812">Transmembrane</keyword>
<keyword evidence="7" id="KW-0446">Lipid-binding</keyword>
<evidence type="ECO:0000256" key="7">
    <source>
        <dbReference type="ARBA" id="ARBA00023121"/>
    </source>
</evidence>
<feature type="region of interest" description="Disordered" evidence="9">
    <location>
        <begin position="518"/>
        <end position="643"/>
    </location>
</feature>
<name>A0A8S4DBI6_PLUXY</name>
<feature type="region of interest" description="Disordered" evidence="9">
    <location>
        <begin position="213"/>
        <end position="234"/>
    </location>
</feature>
<evidence type="ECO:0000259" key="11">
    <source>
        <dbReference type="PROSITE" id="PS51847"/>
    </source>
</evidence>
<sequence length="1168" mass="132694">MDIPGASKTPNTSLSFRYNANNEELEELFNPCEDDPPTPVCDTPASTNSENASPKKTDKTSIIDKYFKSMRVERIDKIEETKGDLGKPIEDVKTSTPSKEVSSSPVKDYLSRLSKRNTSSASDVGPEVKETNETWKIFHDFKYKIAQAVEDMKSRSVDETKDKAVQRDNSISDSEDNSAIKDLDISVGDTDNQVSSLDSSIQNLSEITQPVTAKANELESSLPKDDNSDATDDTHKNLEENIADILKSELDDGLEVESGVEAFEDIDMDVIPDNSLLDEIEGGTRPANADLTLKPSTPTHFPYRLPQDNDKYNKPQTPTVDQKTYLFSCTLYILTFLLLLNYTIFPNSYLWNGFLLGMWFFYFLSSLKQYVLDTYFTDRDDDPPYFKLKKNKIPEPVSYTIPSVKEHRPLKKYEGWINHYRFPDYDPYTYHINKTTTAFMKLEGCSLRISYTKTKVAKRALWDEQIDKVTFYQHRLYNLTGARVILLPKGLVKKRQWSKKYPICVILSENEKIEVLEKETPPAAAETKDKKTAEATPDKKRDVPDVESAETNTASPEKKKKFVWRKRDKSVNSHTDSEGGREGLRHRLVRKMHRDKKAESVASSTEPVEASTEKPRTDSPTQEDIELVTRSTTSTRVPDDEDEEPDMLRIKDFLEEAEGEEEGAGEGEWSVHVKTSRDKHSRLYLFTRTGRDKHEWFRRLNLAVEEANASCESSSAAEDRSSDVSERETQSAAVYRVQDKEVTFSGKTHKTESISDSVPQMPSQGLLDNQRDFGSYEKTFWPFLFKILQTKSSPTTPCECRMLPPEVTWVNTVLARMVFDAMRDPNLVARVQDRIQRKLHTMKLPSFMSPLIVTNLSLAGACPLLEHVSAPAWDARGVWLDAALRYDGGAYITILTQINLMKLKEKISLSPAARVRCCSVSAPAWGARGVWLDAALRYDGGAYITILTQINLMKLKEKNLTLEEHLLTTASENVVEDDLSASRIFSEKQLRERKPAIFDSEFEDSAESSSDDESPQMQPVDSNETMALDAQSSTTDSAYSKKKFLKMVDRIATNKYFQTVTDYKYVKKAMEGLSNTDIKLRLEVQGLEGRLAVNLPPPPHDRIWIGFRTNPQLVLKARPAFGARALRFAHISNWIEEKLAKEFEKFLVLPNMEDFMIDLMTPTPIDFE</sequence>
<dbReference type="GO" id="GO:0005789">
    <property type="term" value="C:endoplasmic reticulum membrane"/>
    <property type="evidence" value="ECO:0007669"/>
    <property type="project" value="UniProtKB-SubCell"/>
</dbReference>
<evidence type="ECO:0000256" key="3">
    <source>
        <dbReference type="ARBA" id="ARBA00022692"/>
    </source>
</evidence>
<keyword evidence="4" id="KW-0256">Endoplasmic reticulum</keyword>
<dbReference type="PROSITE" id="PS51847">
    <property type="entry name" value="SMP"/>
    <property type="match status" value="1"/>
</dbReference>
<evidence type="ECO:0000313" key="13">
    <source>
        <dbReference type="Proteomes" id="UP000653454"/>
    </source>
</evidence>
<proteinExistence type="predicted"/>
<evidence type="ECO:0000256" key="8">
    <source>
        <dbReference type="ARBA" id="ARBA00023136"/>
    </source>
</evidence>
<feature type="compositionally biased region" description="Basic and acidic residues" evidence="9">
    <location>
        <begin position="717"/>
        <end position="729"/>
    </location>
</feature>